<dbReference type="SMART" id="SM00493">
    <property type="entry name" value="TOPRIM"/>
    <property type="match status" value="1"/>
</dbReference>
<keyword evidence="10 12" id="KW-0238">DNA-binding</keyword>
<evidence type="ECO:0000256" key="8">
    <source>
        <dbReference type="ARBA" id="ARBA00022833"/>
    </source>
</evidence>
<dbReference type="Gene3D" id="3.40.1360.10">
    <property type="match status" value="1"/>
</dbReference>
<comment type="function">
    <text evidence="12 13">RNA polymerase that catalyzes the synthesis of short RNA molecules used as primers for DNA polymerase during DNA replication.</text>
</comment>
<dbReference type="InterPro" id="IPR037068">
    <property type="entry name" value="DNA_primase_core_N_sf"/>
</dbReference>
<keyword evidence="1 12" id="KW-0240">DNA-directed RNA polymerase</keyword>
<dbReference type="InterPro" id="IPR006171">
    <property type="entry name" value="TOPRIM_dom"/>
</dbReference>
<dbReference type="Pfam" id="PF10410">
    <property type="entry name" value="DnaB_bind"/>
    <property type="match status" value="1"/>
</dbReference>
<evidence type="ECO:0000256" key="7">
    <source>
        <dbReference type="ARBA" id="ARBA00022771"/>
    </source>
</evidence>
<comment type="domain">
    <text evidence="12">Contains an N-terminal zinc-binding domain, a central core domain that contains the primase activity, and a C-terminal DnaB-binding domain.</text>
</comment>
<dbReference type="SUPFAM" id="SSF57783">
    <property type="entry name" value="Zinc beta-ribbon"/>
    <property type="match status" value="1"/>
</dbReference>
<dbReference type="CDD" id="cd03364">
    <property type="entry name" value="TOPRIM_DnaG_primases"/>
    <property type="match status" value="1"/>
</dbReference>
<feature type="zinc finger region" description="CHC2-type" evidence="12 14">
    <location>
        <begin position="38"/>
        <end position="62"/>
    </location>
</feature>
<dbReference type="EMBL" id="LCCD01000023">
    <property type="protein sequence ID" value="KKS24537.1"/>
    <property type="molecule type" value="Genomic_DNA"/>
</dbReference>
<keyword evidence="9" id="KW-0460">Magnesium</keyword>
<keyword evidence="5 12" id="KW-0235">DNA replication</keyword>
<dbReference type="Pfam" id="PF01807">
    <property type="entry name" value="Zn_ribbon_DnaG"/>
    <property type="match status" value="1"/>
</dbReference>
<comment type="similarity">
    <text evidence="12 13">Belongs to the DnaG primase family.</text>
</comment>
<dbReference type="InterPro" id="IPR016136">
    <property type="entry name" value="DNA_helicase_N/primase_C"/>
</dbReference>
<organism evidence="16 17">
    <name type="scientific">Candidatus Jorgensenbacteria bacterium GW2011_GWF2_41_8</name>
    <dbReference type="NCBI Taxonomy" id="1618667"/>
    <lineage>
        <taxon>Bacteria</taxon>
        <taxon>Candidatus Joergenseniibacteriota</taxon>
    </lineage>
</organism>
<keyword evidence="6 12" id="KW-0479">Metal-binding</keyword>
<dbReference type="PIRSF" id="PIRSF002811">
    <property type="entry name" value="DnaG"/>
    <property type="match status" value="1"/>
</dbReference>
<evidence type="ECO:0000256" key="5">
    <source>
        <dbReference type="ARBA" id="ARBA00022705"/>
    </source>
</evidence>
<dbReference type="InterPro" id="IPR036977">
    <property type="entry name" value="DNA_primase_Znf_CHC2"/>
</dbReference>
<evidence type="ECO:0000256" key="14">
    <source>
        <dbReference type="PIRSR" id="PIRSR002811-1"/>
    </source>
</evidence>
<dbReference type="HAMAP" id="MF_00974">
    <property type="entry name" value="DNA_primase_DnaG"/>
    <property type="match status" value="1"/>
</dbReference>
<dbReference type="InterPro" id="IPR019475">
    <property type="entry name" value="DNA_primase_DnaB-bd"/>
</dbReference>
<dbReference type="Proteomes" id="UP000033856">
    <property type="component" value="Unassembled WGS sequence"/>
</dbReference>
<feature type="domain" description="Toprim" evidence="15">
    <location>
        <begin position="288"/>
        <end position="369"/>
    </location>
</feature>
<dbReference type="GO" id="GO:0005737">
    <property type="term" value="C:cytoplasm"/>
    <property type="evidence" value="ECO:0007669"/>
    <property type="project" value="TreeGrafter"/>
</dbReference>
<evidence type="ECO:0000256" key="6">
    <source>
        <dbReference type="ARBA" id="ARBA00022723"/>
    </source>
</evidence>
<dbReference type="GO" id="GO:0008270">
    <property type="term" value="F:zinc ion binding"/>
    <property type="evidence" value="ECO:0007669"/>
    <property type="project" value="UniProtKB-UniRule"/>
</dbReference>
<accession>A0A0G0XJC1</accession>
<dbReference type="InterPro" id="IPR002694">
    <property type="entry name" value="Znf_CHC2"/>
</dbReference>
<protein>
    <recommendedName>
        <fullName evidence="12 13">DNA primase</fullName>
        <ecNumber evidence="12">2.7.7.101</ecNumber>
    </recommendedName>
</protein>
<dbReference type="GO" id="GO:0006269">
    <property type="term" value="P:DNA replication, synthesis of primer"/>
    <property type="evidence" value="ECO:0007669"/>
    <property type="project" value="UniProtKB-UniRule"/>
</dbReference>
<gene>
    <name evidence="12" type="primary">dnaG</name>
    <name evidence="16" type="ORF">UU83_C0023G0010</name>
</gene>
<evidence type="ECO:0000256" key="12">
    <source>
        <dbReference type="HAMAP-Rule" id="MF_00974"/>
    </source>
</evidence>
<dbReference type="InterPro" id="IPR050219">
    <property type="entry name" value="DnaG_primase"/>
</dbReference>
<keyword evidence="3 12" id="KW-0808">Transferase</keyword>
<proteinExistence type="inferred from homology"/>
<dbReference type="Pfam" id="PF13155">
    <property type="entry name" value="Toprim_2"/>
    <property type="match status" value="1"/>
</dbReference>
<sequence length="631" mass="70864">MAEMEDNISKIKEKLDVVEVISGYLKVQKAGMNYKARCPFHNEKTPSFYISPERQIWHCFGCSAGGDIFGFVKQIEGVEFPEALRMLAQKAGIELKSFDPVIRDEKTKLYEICEKSAKFFEKQLWGGESGKKALAYLLGRGLTDETIKDFRLGFAPNNWQALTGYLRESGYQDGEIVSAGMAIKRQETSDKRQGGNSGIYDRFRSRIMFSICDTGGQVVGFTGRIFETQNSIRPIRLRQLADGAEADKTQSRETEPAKYINTPQTLIYDKSRILYGLDKAKVEIKKANQCVLVEGNVDAIMSYQAGIKNVVASSGTALTQEHLRILERYTNNLGFCFDEDQAGAMATRRGIGFALNKNFNIKIVELDDKTCKDPADYVQKHGSNWPKLIDGSKSVIDYYFEKAKRNFDPAVPENKKNIVSILAPFIKRLASQVEKSHWISQLAFFLRVKDEAVAADIVSAKDDLDAYADGAISAGASLPGKKTEYASGDIINEALISVLINNPKIFKDDLTNIKMDFLNPETAGVIAELAKVDFDNFNFGNFVKKFDQDLAMKLEFAFIKSQEIWKDFKDEELKEEFAKLINAMKQKALSLKLANVGFEIRAAEAANDKEKIRLLAQKFSELTRELATTHQ</sequence>
<keyword evidence="4 12" id="KW-0548">Nucleotidyltransferase</keyword>
<dbReference type="Gene3D" id="1.10.860.10">
    <property type="entry name" value="DNAb Helicase, Chain A"/>
    <property type="match status" value="1"/>
</dbReference>
<dbReference type="InterPro" id="IPR030846">
    <property type="entry name" value="DnaG_bac"/>
</dbReference>
<dbReference type="GO" id="GO:0003677">
    <property type="term" value="F:DNA binding"/>
    <property type="evidence" value="ECO:0007669"/>
    <property type="project" value="UniProtKB-KW"/>
</dbReference>
<evidence type="ECO:0000313" key="16">
    <source>
        <dbReference type="EMBL" id="KKS24537.1"/>
    </source>
</evidence>
<dbReference type="PANTHER" id="PTHR30313">
    <property type="entry name" value="DNA PRIMASE"/>
    <property type="match status" value="1"/>
</dbReference>
<dbReference type="PANTHER" id="PTHR30313:SF2">
    <property type="entry name" value="DNA PRIMASE"/>
    <property type="match status" value="1"/>
</dbReference>
<comment type="catalytic activity">
    <reaction evidence="12">
        <text>ssDNA + n NTP = ssDNA/pppN(pN)n-1 hybrid + (n-1) diphosphate.</text>
        <dbReference type="EC" id="2.7.7.101"/>
    </reaction>
</comment>
<dbReference type="GO" id="GO:0000428">
    <property type="term" value="C:DNA-directed RNA polymerase complex"/>
    <property type="evidence" value="ECO:0007669"/>
    <property type="project" value="UniProtKB-KW"/>
</dbReference>
<keyword evidence="11 12" id="KW-0804">Transcription</keyword>
<dbReference type="InterPro" id="IPR013264">
    <property type="entry name" value="DNAG_N"/>
</dbReference>
<evidence type="ECO:0000256" key="9">
    <source>
        <dbReference type="ARBA" id="ARBA00022842"/>
    </source>
</evidence>
<keyword evidence="7 12" id="KW-0863">Zinc-finger</keyword>
<dbReference type="Pfam" id="PF08275">
    <property type="entry name" value="DNAG_N"/>
    <property type="match status" value="1"/>
</dbReference>
<dbReference type="PROSITE" id="PS50880">
    <property type="entry name" value="TOPRIM"/>
    <property type="match status" value="1"/>
</dbReference>
<evidence type="ECO:0000256" key="3">
    <source>
        <dbReference type="ARBA" id="ARBA00022679"/>
    </source>
</evidence>
<dbReference type="PATRIC" id="fig|1618667.3.peg.391"/>
<keyword evidence="8 12" id="KW-0862">Zinc</keyword>
<dbReference type="SUPFAM" id="SSF56731">
    <property type="entry name" value="DNA primase core"/>
    <property type="match status" value="1"/>
</dbReference>
<dbReference type="GO" id="GO:1990077">
    <property type="term" value="C:primosome complex"/>
    <property type="evidence" value="ECO:0007669"/>
    <property type="project" value="UniProtKB-KW"/>
</dbReference>
<dbReference type="EC" id="2.7.7.101" evidence="12"/>
<dbReference type="SMART" id="SM00400">
    <property type="entry name" value="ZnF_CHCC"/>
    <property type="match status" value="1"/>
</dbReference>
<dbReference type="GO" id="GO:0003899">
    <property type="term" value="F:DNA-directed RNA polymerase activity"/>
    <property type="evidence" value="ECO:0007669"/>
    <property type="project" value="UniProtKB-UniRule"/>
</dbReference>
<reference evidence="16 17" key="1">
    <citation type="journal article" date="2015" name="Nature">
        <title>rRNA introns, odd ribosomes, and small enigmatic genomes across a large radiation of phyla.</title>
        <authorList>
            <person name="Brown C.T."/>
            <person name="Hug L.A."/>
            <person name="Thomas B.C."/>
            <person name="Sharon I."/>
            <person name="Castelle C.J."/>
            <person name="Singh A."/>
            <person name="Wilkins M.J."/>
            <person name="Williams K.H."/>
            <person name="Banfield J.F."/>
        </authorList>
    </citation>
    <scope>NUCLEOTIDE SEQUENCE [LARGE SCALE GENOMIC DNA]</scope>
</reference>
<dbReference type="Gene3D" id="3.90.580.10">
    <property type="entry name" value="Zinc finger, CHC2-type domain"/>
    <property type="match status" value="1"/>
</dbReference>
<keyword evidence="2 12" id="KW-0639">Primosome</keyword>
<evidence type="ECO:0000259" key="15">
    <source>
        <dbReference type="PROSITE" id="PS50880"/>
    </source>
</evidence>
<dbReference type="AlphaFoldDB" id="A0A0G0XJC1"/>
<evidence type="ECO:0000256" key="10">
    <source>
        <dbReference type="ARBA" id="ARBA00023125"/>
    </source>
</evidence>
<dbReference type="Gene3D" id="3.90.980.10">
    <property type="entry name" value="DNA primase, catalytic core, N-terminal domain"/>
    <property type="match status" value="1"/>
</dbReference>
<dbReference type="InterPro" id="IPR034151">
    <property type="entry name" value="TOPRIM_DnaG_bac"/>
</dbReference>
<evidence type="ECO:0000256" key="4">
    <source>
        <dbReference type="ARBA" id="ARBA00022695"/>
    </source>
</evidence>
<evidence type="ECO:0000256" key="1">
    <source>
        <dbReference type="ARBA" id="ARBA00022478"/>
    </source>
</evidence>
<evidence type="ECO:0000313" key="17">
    <source>
        <dbReference type="Proteomes" id="UP000033856"/>
    </source>
</evidence>
<evidence type="ECO:0000256" key="11">
    <source>
        <dbReference type="ARBA" id="ARBA00023163"/>
    </source>
</evidence>
<name>A0A0G0XJC1_9BACT</name>
<evidence type="ECO:0000256" key="13">
    <source>
        <dbReference type="PIRNR" id="PIRNR002811"/>
    </source>
</evidence>
<comment type="cofactor">
    <cofactor evidence="12 13 14">
        <name>Zn(2+)</name>
        <dbReference type="ChEBI" id="CHEBI:29105"/>
    </cofactor>
    <text evidence="12 13 14">Binds 1 zinc ion per monomer.</text>
</comment>
<comment type="subunit">
    <text evidence="12">Monomer. Interacts with DnaB.</text>
</comment>
<dbReference type="FunFam" id="3.90.580.10:FF:000001">
    <property type="entry name" value="DNA primase"/>
    <property type="match status" value="1"/>
</dbReference>
<comment type="caution">
    <text evidence="16">The sequence shown here is derived from an EMBL/GenBank/DDBJ whole genome shotgun (WGS) entry which is preliminary data.</text>
</comment>
<evidence type="ECO:0000256" key="2">
    <source>
        <dbReference type="ARBA" id="ARBA00022515"/>
    </source>
</evidence>